<gene>
    <name evidence="1" type="ORF">Zmor_006228</name>
</gene>
<dbReference type="AlphaFoldDB" id="A0AA38IVR4"/>
<sequence>MAFSERHKIFMFRQTLNVSLKNFQENGSVTRKPGSGRPKKRTPELIEEAREVMEETPENVANAVRRRARLCLQERGSHFQHLL</sequence>
<keyword evidence="2" id="KW-1185">Reference proteome</keyword>
<name>A0AA38IVR4_9CUCU</name>
<reference evidence="1" key="1">
    <citation type="journal article" date="2023" name="G3 (Bethesda)">
        <title>Whole genome assemblies of Zophobas morio and Tenebrio molitor.</title>
        <authorList>
            <person name="Kaur S."/>
            <person name="Stinson S.A."/>
            <person name="diCenzo G.C."/>
        </authorList>
    </citation>
    <scope>NUCLEOTIDE SEQUENCE</scope>
    <source>
        <strain evidence="1">QUZm001</strain>
    </source>
</reference>
<dbReference type="EMBL" id="JALNTZ010000002">
    <property type="protein sequence ID" value="KAJ3661849.1"/>
    <property type="molecule type" value="Genomic_DNA"/>
</dbReference>
<evidence type="ECO:0000313" key="2">
    <source>
        <dbReference type="Proteomes" id="UP001168821"/>
    </source>
</evidence>
<evidence type="ECO:0000313" key="1">
    <source>
        <dbReference type="EMBL" id="KAJ3661849.1"/>
    </source>
</evidence>
<proteinExistence type="predicted"/>
<protein>
    <submittedName>
        <fullName evidence="1">Uncharacterized protein</fullName>
    </submittedName>
</protein>
<dbReference type="Proteomes" id="UP001168821">
    <property type="component" value="Unassembled WGS sequence"/>
</dbReference>
<comment type="caution">
    <text evidence="1">The sequence shown here is derived from an EMBL/GenBank/DDBJ whole genome shotgun (WGS) entry which is preliminary data.</text>
</comment>
<accession>A0AA38IVR4</accession>
<organism evidence="1 2">
    <name type="scientific">Zophobas morio</name>
    <dbReference type="NCBI Taxonomy" id="2755281"/>
    <lineage>
        <taxon>Eukaryota</taxon>
        <taxon>Metazoa</taxon>
        <taxon>Ecdysozoa</taxon>
        <taxon>Arthropoda</taxon>
        <taxon>Hexapoda</taxon>
        <taxon>Insecta</taxon>
        <taxon>Pterygota</taxon>
        <taxon>Neoptera</taxon>
        <taxon>Endopterygota</taxon>
        <taxon>Coleoptera</taxon>
        <taxon>Polyphaga</taxon>
        <taxon>Cucujiformia</taxon>
        <taxon>Tenebrionidae</taxon>
        <taxon>Zophobas</taxon>
    </lineage>
</organism>